<evidence type="ECO:0000259" key="1">
    <source>
        <dbReference type="PROSITE" id="PS50181"/>
    </source>
</evidence>
<gene>
    <name evidence="2" type="ORF">MtrunA17_Chr5g0419701</name>
</gene>
<dbReference type="CDD" id="cd22160">
    <property type="entry name" value="F-box_AtFBL13-like"/>
    <property type="match status" value="1"/>
</dbReference>
<dbReference type="Pfam" id="PF00646">
    <property type="entry name" value="F-box"/>
    <property type="match status" value="1"/>
</dbReference>
<evidence type="ECO:0000313" key="3">
    <source>
        <dbReference type="Proteomes" id="UP000265566"/>
    </source>
</evidence>
<dbReference type="PANTHER" id="PTHR31900">
    <property type="entry name" value="F-BOX/RNI SUPERFAMILY PROTEIN-RELATED"/>
    <property type="match status" value="1"/>
</dbReference>
<feature type="domain" description="F-box" evidence="1">
    <location>
        <begin position="3"/>
        <end position="39"/>
    </location>
</feature>
<proteinExistence type="predicted"/>
<dbReference type="InterPro" id="IPR050232">
    <property type="entry name" value="FBL13/AtMIF1-like"/>
</dbReference>
<dbReference type="InterPro" id="IPR036047">
    <property type="entry name" value="F-box-like_dom_sf"/>
</dbReference>
<dbReference type="InterPro" id="IPR053781">
    <property type="entry name" value="F-box_AtFBL13-like"/>
</dbReference>
<dbReference type="Pfam" id="PF08387">
    <property type="entry name" value="FBD"/>
    <property type="match status" value="1"/>
</dbReference>
<dbReference type="EMBL" id="PSQE01000005">
    <property type="protein sequence ID" value="RHN55609.1"/>
    <property type="molecule type" value="Genomic_DNA"/>
</dbReference>
<dbReference type="PROSITE" id="PS50181">
    <property type="entry name" value="FBOX"/>
    <property type="match status" value="1"/>
</dbReference>
<evidence type="ECO:0000313" key="2">
    <source>
        <dbReference type="EMBL" id="RHN55609.1"/>
    </source>
</evidence>
<dbReference type="Pfam" id="PF24758">
    <property type="entry name" value="LRR_At5g56370"/>
    <property type="match status" value="1"/>
</dbReference>
<dbReference type="Gramene" id="rna30812">
    <property type="protein sequence ID" value="RHN55609.1"/>
    <property type="gene ID" value="gene30812"/>
</dbReference>
<dbReference type="PANTHER" id="PTHR31900:SF34">
    <property type="entry name" value="EMB|CAB62440.1-RELATED"/>
    <property type="match status" value="1"/>
</dbReference>
<reference evidence="3" key="1">
    <citation type="journal article" date="2018" name="Nat. Plants">
        <title>Whole-genome landscape of Medicago truncatula symbiotic genes.</title>
        <authorList>
            <person name="Pecrix Y."/>
            <person name="Staton S.E."/>
            <person name="Sallet E."/>
            <person name="Lelandais-Briere C."/>
            <person name="Moreau S."/>
            <person name="Carrere S."/>
            <person name="Blein T."/>
            <person name="Jardinaud M.F."/>
            <person name="Latrasse D."/>
            <person name="Zouine M."/>
            <person name="Zahm M."/>
            <person name="Kreplak J."/>
            <person name="Mayjonade B."/>
            <person name="Satge C."/>
            <person name="Perez M."/>
            <person name="Cauet S."/>
            <person name="Marande W."/>
            <person name="Chantry-Darmon C."/>
            <person name="Lopez-Roques C."/>
            <person name="Bouchez O."/>
            <person name="Berard A."/>
            <person name="Debelle F."/>
            <person name="Munos S."/>
            <person name="Bendahmane A."/>
            <person name="Berges H."/>
            <person name="Niebel A."/>
            <person name="Buitink J."/>
            <person name="Frugier F."/>
            <person name="Benhamed M."/>
            <person name="Crespi M."/>
            <person name="Gouzy J."/>
            <person name="Gamas P."/>
        </authorList>
    </citation>
    <scope>NUCLEOTIDE SEQUENCE [LARGE SCALE GENOMIC DNA]</scope>
    <source>
        <strain evidence="3">cv. Jemalong A17</strain>
    </source>
</reference>
<comment type="caution">
    <text evidence="2">The sequence shown here is derived from an EMBL/GenBank/DDBJ whole genome shotgun (WGS) entry which is preliminary data.</text>
</comment>
<dbReference type="InterPro" id="IPR055411">
    <property type="entry name" value="LRR_FXL15/At3g58940/PEG3-like"/>
</dbReference>
<dbReference type="SMART" id="SM00579">
    <property type="entry name" value="FBD"/>
    <property type="match status" value="1"/>
</dbReference>
<dbReference type="InterPro" id="IPR032675">
    <property type="entry name" value="LRR_dom_sf"/>
</dbReference>
<dbReference type="InterPro" id="IPR006566">
    <property type="entry name" value="FBD"/>
</dbReference>
<accession>A0A396HQJ2</accession>
<dbReference type="Gene3D" id="3.80.10.10">
    <property type="entry name" value="Ribonuclease Inhibitor"/>
    <property type="match status" value="1"/>
</dbReference>
<protein>
    <submittedName>
        <fullName evidence="2">Putative F-box domain, FBD domain, leucine-rich repeat domain, L domain-containing protein</fullName>
    </submittedName>
</protein>
<organism evidence="2 3">
    <name type="scientific">Medicago truncatula</name>
    <name type="common">Barrel medic</name>
    <name type="synonym">Medicago tribuloides</name>
    <dbReference type="NCBI Taxonomy" id="3880"/>
    <lineage>
        <taxon>Eukaryota</taxon>
        <taxon>Viridiplantae</taxon>
        <taxon>Streptophyta</taxon>
        <taxon>Embryophyta</taxon>
        <taxon>Tracheophyta</taxon>
        <taxon>Spermatophyta</taxon>
        <taxon>Magnoliopsida</taxon>
        <taxon>eudicotyledons</taxon>
        <taxon>Gunneridae</taxon>
        <taxon>Pentapetalae</taxon>
        <taxon>rosids</taxon>
        <taxon>fabids</taxon>
        <taxon>Fabales</taxon>
        <taxon>Fabaceae</taxon>
        <taxon>Papilionoideae</taxon>
        <taxon>50 kb inversion clade</taxon>
        <taxon>NPAAA clade</taxon>
        <taxon>Hologalegina</taxon>
        <taxon>IRL clade</taxon>
        <taxon>Trifolieae</taxon>
        <taxon>Medicago</taxon>
    </lineage>
</organism>
<dbReference type="AlphaFoldDB" id="A0A396HQJ2"/>
<dbReference type="SUPFAM" id="SSF81383">
    <property type="entry name" value="F-box domain"/>
    <property type="match status" value="1"/>
</dbReference>
<sequence>MVERRINDFPDDILTHIVSFLPFKDAFKTTVLSKKWVSLCYKLSNLEINDEGVNNAEDWIHFRRFVDAIILSPHSQNVTLKSFNLRCSSEFVDCDGFDKLVEAAKQRHVEYLDLCLLNVPLAPSIFCCDTLVVLKLARIRVGTSFNCSAHLPSLKTLVMFAVFFEDMENCFKLLSGCPKLECLDTTFIKPGFTIVEANAGVTERGYFKPLSNLINASIHIRDVPLKALYNVQYLCVTNSRLGKTISDDEIYSYYKGLPLFGNLTELQLYFRRGIHDWGEVVKMLQKCPKLQALKIVKGFDSTTKENWKYPYDVPECVLSRLTTCNIVGYEAFEHDFQFATYILQNARLLQVMTICNAKYSNPNPVPKPQYLEDLYSCPKISPACKLSII</sequence>
<dbReference type="InterPro" id="IPR001810">
    <property type="entry name" value="F-box_dom"/>
</dbReference>
<dbReference type="Proteomes" id="UP000265566">
    <property type="component" value="Chromosome 5"/>
</dbReference>
<dbReference type="Gene3D" id="1.20.1280.50">
    <property type="match status" value="1"/>
</dbReference>
<name>A0A396HQJ2_MEDTR</name>
<dbReference type="SUPFAM" id="SSF52047">
    <property type="entry name" value="RNI-like"/>
    <property type="match status" value="1"/>
</dbReference>